<dbReference type="RefSeq" id="XP_003029977.1">
    <property type="nucleotide sequence ID" value="XM_003029931.1"/>
</dbReference>
<dbReference type="GeneID" id="9591397"/>
<dbReference type="KEGG" id="scm:SCHCO_02632908"/>
<organism evidence="3">
    <name type="scientific">Schizophyllum commune (strain H4-8 / FGSC 9210)</name>
    <name type="common">Split gill fungus</name>
    <dbReference type="NCBI Taxonomy" id="578458"/>
    <lineage>
        <taxon>Eukaryota</taxon>
        <taxon>Fungi</taxon>
        <taxon>Dikarya</taxon>
        <taxon>Basidiomycota</taxon>
        <taxon>Agaricomycotina</taxon>
        <taxon>Agaricomycetes</taxon>
        <taxon>Agaricomycetidae</taxon>
        <taxon>Agaricales</taxon>
        <taxon>Schizophyllaceae</taxon>
        <taxon>Schizophyllum</taxon>
    </lineage>
</organism>
<dbReference type="InParanoid" id="D8Q8J2"/>
<name>D8Q8J2_SCHCM</name>
<accession>D8Q8J2</accession>
<protein>
    <submittedName>
        <fullName evidence="2">Uncharacterized protein</fullName>
    </submittedName>
</protein>
<sequence length="464" mass="49916">MAPILSPFENHGQSQRRGAHHLPRVLVDSRWPPLPNSAERYDATPAERFDTTSAERVDDLRSRSPASVELHPASYAYYSPDSRAEGMPLPPFLDSLGQPLQLTPIGIALIALVSSLTIVVVAGLCWTQSPRLRDLAHDARISIQLAARRLVKTSNSTISSSSSPPKSILKSSAPLASVTLIPSAAEPSFFSVEKPTPTPAFTRGTTIRWADLEKDISAERIINEVGPEDEVYVIRASESDHSMFYGSDSNLHSLLNQAGLQSVKRRAWADAEDTPSRSYFADSRVIVSPSTSNESSVSGTFSNASGSSSFTSIDSASTSSSDTDSIASADIYEVRRAQTRSMEVKRGVLVNWRLSSGPDLSVFAAGKDMPKQDLFAPALIVTGPSSETLSTVTTSSSLDLTDFPIPPPMISSALDGLMETIYSSEESDGAEDAAGSDRDSLSMGKADFLKRSTVDQFIMLYGEV</sequence>
<evidence type="ECO:0000256" key="1">
    <source>
        <dbReference type="SAM" id="MobiDB-lite"/>
    </source>
</evidence>
<dbReference type="HOGENOM" id="CLU_589450_0_0_1"/>
<feature type="region of interest" description="Disordered" evidence="1">
    <location>
        <begin position="289"/>
        <end position="324"/>
    </location>
</feature>
<feature type="non-terminal residue" evidence="2">
    <location>
        <position position="464"/>
    </location>
</feature>
<gene>
    <name evidence="2" type="ORF">SCHCODRAFT_110280</name>
</gene>
<dbReference type="EMBL" id="GL377308">
    <property type="protein sequence ID" value="EFI95074.1"/>
    <property type="molecule type" value="Genomic_DNA"/>
</dbReference>
<evidence type="ECO:0000313" key="2">
    <source>
        <dbReference type="EMBL" id="EFI95074.1"/>
    </source>
</evidence>
<dbReference type="eggNOG" id="ENOG502RWN5">
    <property type="taxonomic scope" value="Eukaryota"/>
</dbReference>
<dbReference type="Proteomes" id="UP000007431">
    <property type="component" value="Unassembled WGS sequence"/>
</dbReference>
<dbReference type="OrthoDB" id="2979121at2759"/>
<feature type="region of interest" description="Disordered" evidence="1">
    <location>
        <begin position="1"/>
        <end position="22"/>
    </location>
</feature>
<dbReference type="VEuPathDB" id="FungiDB:SCHCODRAFT_02632908"/>
<evidence type="ECO:0000313" key="3">
    <source>
        <dbReference type="Proteomes" id="UP000007431"/>
    </source>
</evidence>
<dbReference type="AlphaFoldDB" id="D8Q8J2"/>
<proteinExistence type="predicted"/>
<keyword evidence="3" id="KW-1185">Reference proteome</keyword>
<reference evidence="2 3" key="1">
    <citation type="journal article" date="2010" name="Nat. Biotechnol.">
        <title>Genome sequence of the model mushroom Schizophyllum commune.</title>
        <authorList>
            <person name="Ohm R.A."/>
            <person name="de Jong J.F."/>
            <person name="Lugones L.G."/>
            <person name="Aerts A."/>
            <person name="Kothe E."/>
            <person name="Stajich J.E."/>
            <person name="de Vries R.P."/>
            <person name="Record E."/>
            <person name="Levasseur A."/>
            <person name="Baker S.E."/>
            <person name="Bartholomew K.A."/>
            <person name="Coutinho P.M."/>
            <person name="Erdmann S."/>
            <person name="Fowler T.J."/>
            <person name="Gathman A.C."/>
            <person name="Lombard V."/>
            <person name="Henrissat B."/>
            <person name="Knabe N."/>
            <person name="Kuees U."/>
            <person name="Lilly W.W."/>
            <person name="Lindquist E."/>
            <person name="Lucas S."/>
            <person name="Magnuson J.K."/>
            <person name="Piumi F."/>
            <person name="Raudaskoski M."/>
            <person name="Salamov A."/>
            <person name="Schmutz J."/>
            <person name="Schwarze F.W.M.R."/>
            <person name="vanKuyk P.A."/>
            <person name="Horton J.S."/>
            <person name="Grigoriev I.V."/>
            <person name="Woesten H.A.B."/>
        </authorList>
    </citation>
    <scope>NUCLEOTIDE SEQUENCE [LARGE SCALE GENOMIC DNA]</scope>
    <source>
        <strain evidence="3">H4-8 / FGSC 9210</strain>
    </source>
</reference>